<evidence type="ECO:0000256" key="10">
    <source>
        <dbReference type="ARBA" id="ARBA00023136"/>
    </source>
</evidence>
<feature type="signal peptide" evidence="13">
    <location>
        <begin position="1"/>
        <end position="20"/>
    </location>
</feature>
<keyword evidence="15" id="KW-1185">Reference proteome</keyword>
<evidence type="ECO:0000256" key="11">
    <source>
        <dbReference type="ARBA" id="ARBA00024708"/>
    </source>
</evidence>
<sequence length="555" mass="63980">MSLPPRILFLFILSIRLINAVSVRTFFQPDEYFQALEPAWRMVFGEGWLTWEWREELRSIAHPFIFSLLYKGTYFLLNGLGINDEAVRGDLLNVAPRLLQAVFATLGDIYTYKLGAKILGEEAGWTSLFLSLGSAFHWFCSTRTFSNSLETSLTVMALYYWPWPSKEEKTAKRVVLSGPETSLNLSLGLAAVACILRPTNALIWATLGAFLYFRAPMWAERILIITEVAKIGVSAIVLNMLLDRRYYGHFTFPPWRFLKFNLVQSLSVFYGSMPWHYYIFQGLPLLLTFYSPLAIQEISSVLEKALSPSLATRMQFSVVTIATILAYSLIKHKEVRFIYPLLPMLIILTASSLHNSIRISPAARKKLVFSLLAANLPIAYYFTQMHQRGVVDVVNYLRHDQNNWRSVGFLMPCHSTPWMTSLQVRSTKQWDIWALTCEPPVNLSPKNKATYLDEADQFYADPVVFLKANLPMPPRKGANPKKRVREETRYQWPERLVMFEVLEKEVLREYLGGEDSGYRSCARFFNTHFHDDKRRKGDVVVYCLEKYGAREERVV</sequence>
<gene>
    <name evidence="14" type="ORF">L211DRAFT_795712</name>
</gene>
<dbReference type="EC" id="2.4.1.-" evidence="12"/>
<comment type="pathway">
    <text evidence="2">Glycolipid biosynthesis; glycosylphosphatidylinositol-anchor biosynthesis.</text>
</comment>
<dbReference type="AlphaFoldDB" id="A0A3N4L7E4"/>
<evidence type="ECO:0000313" key="14">
    <source>
        <dbReference type="EMBL" id="RPB18807.1"/>
    </source>
</evidence>
<dbReference type="OrthoDB" id="416834at2759"/>
<proteinExistence type="inferred from homology"/>
<organism evidence="14 15">
    <name type="scientific">Terfezia boudieri ATCC MYA-4762</name>
    <dbReference type="NCBI Taxonomy" id="1051890"/>
    <lineage>
        <taxon>Eukaryota</taxon>
        <taxon>Fungi</taxon>
        <taxon>Dikarya</taxon>
        <taxon>Ascomycota</taxon>
        <taxon>Pezizomycotina</taxon>
        <taxon>Pezizomycetes</taxon>
        <taxon>Pezizales</taxon>
        <taxon>Pezizaceae</taxon>
        <taxon>Terfezia</taxon>
    </lineage>
</organism>
<dbReference type="GO" id="GO:0005789">
    <property type="term" value="C:endoplasmic reticulum membrane"/>
    <property type="evidence" value="ECO:0007669"/>
    <property type="project" value="UniProtKB-SubCell"/>
</dbReference>
<protein>
    <recommendedName>
        <fullName evidence="12">Mannosyltransferase</fullName>
        <ecNumber evidence="12">2.4.1.-</ecNumber>
    </recommendedName>
</protein>
<evidence type="ECO:0000256" key="2">
    <source>
        <dbReference type="ARBA" id="ARBA00004687"/>
    </source>
</evidence>
<evidence type="ECO:0000256" key="4">
    <source>
        <dbReference type="ARBA" id="ARBA00022502"/>
    </source>
</evidence>
<dbReference type="PANTHER" id="PTHR22760">
    <property type="entry name" value="GLYCOSYLTRANSFERASE"/>
    <property type="match status" value="1"/>
</dbReference>
<dbReference type="InterPro" id="IPR005599">
    <property type="entry name" value="GPI_mannosylTrfase"/>
</dbReference>
<accession>A0A3N4L7E4</accession>
<keyword evidence="5 12" id="KW-0328">Glycosyltransferase</keyword>
<keyword evidence="10" id="KW-0472">Membrane</keyword>
<keyword evidence="13" id="KW-0732">Signal</keyword>
<dbReference type="PANTHER" id="PTHR22760:SF4">
    <property type="entry name" value="GPI MANNOSYLTRANSFERASE 3"/>
    <property type="match status" value="1"/>
</dbReference>
<evidence type="ECO:0000256" key="12">
    <source>
        <dbReference type="RuleBase" id="RU363075"/>
    </source>
</evidence>
<evidence type="ECO:0000256" key="6">
    <source>
        <dbReference type="ARBA" id="ARBA00022679"/>
    </source>
</evidence>
<comment type="subcellular location">
    <subcellularLocation>
        <location evidence="1 12">Endoplasmic reticulum membrane</location>
        <topology evidence="1 12">Multi-pass membrane protein</topology>
    </subcellularLocation>
</comment>
<comment type="function">
    <text evidence="11">Mannosyltransferase involved in glycosylphosphatidylinositol-anchor biosynthesis. Transfers the third mannose to Man2-GlcN-acyl-PI during GPI precursor assembly.</text>
</comment>
<evidence type="ECO:0000256" key="13">
    <source>
        <dbReference type="SAM" id="SignalP"/>
    </source>
</evidence>
<dbReference type="GO" id="GO:0000026">
    <property type="term" value="F:alpha-1,2-mannosyltransferase activity"/>
    <property type="evidence" value="ECO:0007669"/>
    <property type="project" value="TreeGrafter"/>
</dbReference>
<evidence type="ECO:0000256" key="9">
    <source>
        <dbReference type="ARBA" id="ARBA00022989"/>
    </source>
</evidence>
<evidence type="ECO:0000256" key="1">
    <source>
        <dbReference type="ARBA" id="ARBA00004477"/>
    </source>
</evidence>
<dbReference type="Proteomes" id="UP000267821">
    <property type="component" value="Unassembled WGS sequence"/>
</dbReference>
<dbReference type="STRING" id="1051890.A0A3N4L7E4"/>
<dbReference type="InParanoid" id="A0A3N4L7E4"/>
<evidence type="ECO:0000256" key="5">
    <source>
        <dbReference type="ARBA" id="ARBA00022676"/>
    </source>
</evidence>
<dbReference type="FunCoup" id="A0A3N4L7E4">
    <property type="interactions" value="867"/>
</dbReference>
<keyword evidence="8 12" id="KW-0256">Endoplasmic reticulum</keyword>
<keyword evidence="7" id="KW-0812">Transmembrane</keyword>
<keyword evidence="4" id="KW-0337">GPI-anchor biosynthesis</keyword>
<evidence type="ECO:0000256" key="8">
    <source>
        <dbReference type="ARBA" id="ARBA00022824"/>
    </source>
</evidence>
<reference evidence="14 15" key="1">
    <citation type="journal article" date="2018" name="Nat. Ecol. Evol.">
        <title>Pezizomycetes genomes reveal the molecular basis of ectomycorrhizal truffle lifestyle.</title>
        <authorList>
            <person name="Murat C."/>
            <person name="Payen T."/>
            <person name="Noel B."/>
            <person name="Kuo A."/>
            <person name="Morin E."/>
            <person name="Chen J."/>
            <person name="Kohler A."/>
            <person name="Krizsan K."/>
            <person name="Balestrini R."/>
            <person name="Da Silva C."/>
            <person name="Montanini B."/>
            <person name="Hainaut M."/>
            <person name="Levati E."/>
            <person name="Barry K.W."/>
            <person name="Belfiori B."/>
            <person name="Cichocki N."/>
            <person name="Clum A."/>
            <person name="Dockter R.B."/>
            <person name="Fauchery L."/>
            <person name="Guy J."/>
            <person name="Iotti M."/>
            <person name="Le Tacon F."/>
            <person name="Lindquist E.A."/>
            <person name="Lipzen A."/>
            <person name="Malagnac F."/>
            <person name="Mello A."/>
            <person name="Molinier V."/>
            <person name="Miyauchi S."/>
            <person name="Poulain J."/>
            <person name="Riccioni C."/>
            <person name="Rubini A."/>
            <person name="Sitrit Y."/>
            <person name="Splivallo R."/>
            <person name="Traeger S."/>
            <person name="Wang M."/>
            <person name="Zifcakova L."/>
            <person name="Wipf D."/>
            <person name="Zambonelli A."/>
            <person name="Paolocci F."/>
            <person name="Nowrousian M."/>
            <person name="Ottonello S."/>
            <person name="Baldrian P."/>
            <person name="Spatafora J.W."/>
            <person name="Henrissat B."/>
            <person name="Nagy L.G."/>
            <person name="Aury J.M."/>
            <person name="Wincker P."/>
            <person name="Grigoriev I.V."/>
            <person name="Bonfante P."/>
            <person name="Martin F.M."/>
        </authorList>
    </citation>
    <scope>NUCLEOTIDE SEQUENCE [LARGE SCALE GENOMIC DNA]</scope>
    <source>
        <strain evidence="14 15">ATCC MYA-4762</strain>
    </source>
</reference>
<dbReference type="UniPathway" id="UPA00196"/>
<dbReference type="GO" id="GO:0006506">
    <property type="term" value="P:GPI anchor biosynthetic process"/>
    <property type="evidence" value="ECO:0007669"/>
    <property type="project" value="UniProtKB-UniPathway"/>
</dbReference>
<name>A0A3N4L7E4_9PEZI</name>
<evidence type="ECO:0000313" key="15">
    <source>
        <dbReference type="Proteomes" id="UP000267821"/>
    </source>
</evidence>
<keyword evidence="9" id="KW-1133">Transmembrane helix</keyword>
<evidence type="ECO:0000256" key="7">
    <source>
        <dbReference type="ARBA" id="ARBA00022692"/>
    </source>
</evidence>
<comment type="similarity">
    <text evidence="3">Belongs to the glycosyltransferase 22 family. PIGB subfamily.</text>
</comment>
<keyword evidence="6" id="KW-0808">Transferase</keyword>
<evidence type="ECO:0000256" key="3">
    <source>
        <dbReference type="ARBA" id="ARBA00006065"/>
    </source>
</evidence>
<dbReference type="EMBL" id="ML121609">
    <property type="protein sequence ID" value="RPB18807.1"/>
    <property type="molecule type" value="Genomic_DNA"/>
</dbReference>
<dbReference type="Pfam" id="PF03901">
    <property type="entry name" value="Glyco_transf_22"/>
    <property type="match status" value="1"/>
</dbReference>
<feature type="chain" id="PRO_5018006429" description="Mannosyltransferase" evidence="13">
    <location>
        <begin position="21"/>
        <end position="555"/>
    </location>
</feature>